<dbReference type="OrthoDB" id="4835412at2759"/>
<dbReference type="EMBL" id="SKBQ01000021">
    <property type="protein sequence ID" value="TPX15420.1"/>
    <property type="molecule type" value="Genomic_DNA"/>
</dbReference>
<feature type="compositionally biased region" description="Polar residues" evidence="2">
    <location>
        <begin position="686"/>
        <end position="704"/>
    </location>
</feature>
<feature type="compositionally biased region" description="Polar residues" evidence="2">
    <location>
        <begin position="844"/>
        <end position="861"/>
    </location>
</feature>
<feature type="compositionally biased region" description="Low complexity" evidence="2">
    <location>
        <begin position="1031"/>
        <end position="1042"/>
    </location>
</feature>
<comment type="caution">
    <text evidence="3">The sequence shown here is derived from an EMBL/GenBank/DDBJ whole genome shotgun (WGS) entry which is preliminary data.</text>
</comment>
<evidence type="ECO:0000256" key="2">
    <source>
        <dbReference type="SAM" id="MobiDB-lite"/>
    </source>
</evidence>
<accession>A0A507BFU7</accession>
<dbReference type="STRING" id="1093900.A0A507BFU7"/>
<proteinExistence type="predicted"/>
<feature type="region of interest" description="Disordered" evidence="2">
    <location>
        <begin position="599"/>
        <end position="1042"/>
    </location>
</feature>
<evidence type="ECO:0000313" key="3">
    <source>
        <dbReference type="EMBL" id="TPX15420.1"/>
    </source>
</evidence>
<protein>
    <submittedName>
        <fullName evidence="3">Uncharacterized protein</fullName>
    </submittedName>
</protein>
<feature type="compositionally biased region" description="Polar residues" evidence="2">
    <location>
        <begin position="934"/>
        <end position="956"/>
    </location>
</feature>
<feature type="compositionally biased region" description="Basic and acidic residues" evidence="2">
    <location>
        <begin position="163"/>
        <end position="178"/>
    </location>
</feature>
<feature type="compositionally biased region" description="Polar residues" evidence="2">
    <location>
        <begin position="998"/>
        <end position="1009"/>
    </location>
</feature>
<feature type="region of interest" description="Disordered" evidence="2">
    <location>
        <begin position="417"/>
        <end position="438"/>
    </location>
</feature>
<sequence length="1207" mass="130465">MDENHSCSAIDDQLNMSQLDMEPEMMFPVRVWNAELDGIEDYYHQLKTAEDEAYKSFVEQLELEIQQKREDQMATLNAEIHQYMHSVQVNIDQTLKELKELKLRQLKVEHAKKKLELDNAQKRARVNHLEKLGTDFKFRSQLSPSDPSPGHASQGRQEQNAIPDHRNEPQPIHSREAEAPGTTDAATTNGFRKEHPNNIDGGGDLETTGSQEMDVSDKLQEAQEAPTGTRSKGKRKASHALEETSSGRQKRTRRVEPNDVPPDPAASVAGDESNARSRPQRSAAQPKKRSERRTISFDEVYQDGQAEHKHMIIEYPTDSNKWYILRCDEHGVHFGVDPLRGASKHINVAEHGYLQKKFDLAIDILGHVVFDCDRELAEKNNAVTLEYFKNGGKPFNAKYLSRIQRLAHGFDTVARTPATSVPPRLEETPDSTPKATAATAAKSPKVFSGITDPVAGELYLGYWSKTKTKYPILICPMQGDIENATGIPGTLASINMVTNAPRCIRVRRSTQEIIGWAAGFEGGGQHVEKREFPVVYLDKKQQVGWLAVKHISRFDFEDPEADNIPNFFAARDIYARLRGYAGGYEALAAARAASCRKNPQAEAGDSPHGSAGVETAARRSVSHEASHDGERSPAQNRRLEEAGDGNGSDDAEDNGSDEMEEDSASMVAPGEMETRETTFSPVGCEATSTTAQAPVGSESSTSQHPQKDEQLPDPRQANDINPELRTLPESQDNAVTKLGEQASATNRIASPASVDNPVPAGAAPAVAAHNIPRLADADAANDELSEPRPQRTAADGPSIATPPTEPPRTTSAGLPPIQGSDLTNRQAPIQATEKETHSDKPLSSDDSTMSREPQQKLGTTNSQPSRRSPSSHPEPDVRTRPPPTNPTQLDTAQNRKVPLSIQDILGADVSPIRPPPGSSGSALSQGAASRSLSPSVGRTGQASTLPPRPTSVQPGNSVPFRPADTAASLRNGSGSGKPPPAGYTNGRGQAAGRPEPSNAPTSTSRVTTPKPTPTFIRGDSTDQRWKAVRNPSYPTSPQTTPSPLLATAEALGGAQRAQAPTVDSPAGLASAGVGAGQVFHIKAYSVKIKEQDRPTKRGYSGVGLPLTVDRDGRAARAVEGHPANDANVVISPGRIVTMTLDTTDPGSTRSVAVEVAERADAVVQRLEFAPYRVGGPGGRTESGTVQARRFCQWVRAVNHGLKFQHKK</sequence>
<dbReference type="AlphaFoldDB" id="A0A507BFU7"/>
<gene>
    <name evidence="3" type="ORF">E0L32_004400</name>
</gene>
<dbReference type="GeneID" id="41971847"/>
<feature type="compositionally biased region" description="Polar residues" evidence="2">
    <location>
        <begin position="820"/>
        <end position="829"/>
    </location>
</feature>
<feature type="coiled-coil region" evidence="1">
    <location>
        <begin position="58"/>
        <end position="132"/>
    </location>
</feature>
<feature type="compositionally biased region" description="Low complexity" evidence="2">
    <location>
        <begin position="862"/>
        <end position="871"/>
    </location>
</feature>
<feature type="compositionally biased region" description="Low complexity" evidence="2">
    <location>
        <begin position="918"/>
        <end position="933"/>
    </location>
</feature>
<dbReference type="InParanoid" id="A0A507BFU7"/>
<dbReference type="RefSeq" id="XP_030997131.1">
    <property type="nucleotide sequence ID" value="XM_031138807.1"/>
</dbReference>
<evidence type="ECO:0000256" key="1">
    <source>
        <dbReference type="SAM" id="Coils"/>
    </source>
</evidence>
<dbReference type="Proteomes" id="UP000319257">
    <property type="component" value="Unassembled WGS sequence"/>
</dbReference>
<reference evidence="3 4" key="1">
    <citation type="submission" date="2019-06" db="EMBL/GenBank/DDBJ databases">
        <title>Draft genome sequence of the filamentous fungus Phialemoniopsis curvata isolated from diesel fuel.</title>
        <authorList>
            <person name="Varaljay V.A."/>
            <person name="Lyon W.J."/>
            <person name="Crouch A.L."/>
            <person name="Drake C.E."/>
            <person name="Hollomon J.M."/>
            <person name="Nadeau L.J."/>
            <person name="Nunn H.S."/>
            <person name="Stevenson B.S."/>
            <person name="Bojanowski C.L."/>
            <person name="Crookes-Goodson W.J."/>
        </authorList>
    </citation>
    <scope>NUCLEOTIDE SEQUENCE [LARGE SCALE GENOMIC DNA]</scope>
    <source>
        <strain evidence="3 4">D216</strain>
    </source>
</reference>
<feature type="compositionally biased region" description="Basic and acidic residues" evidence="2">
    <location>
        <begin position="621"/>
        <end position="641"/>
    </location>
</feature>
<organism evidence="3 4">
    <name type="scientific">Thyridium curvatum</name>
    <dbReference type="NCBI Taxonomy" id="1093900"/>
    <lineage>
        <taxon>Eukaryota</taxon>
        <taxon>Fungi</taxon>
        <taxon>Dikarya</taxon>
        <taxon>Ascomycota</taxon>
        <taxon>Pezizomycotina</taxon>
        <taxon>Sordariomycetes</taxon>
        <taxon>Sordariomycetidae</taxon>
        <taxon>Thyridiales</taxon>
        <taxon>Thyridiaceae</taxon>
        <taxon>Thyridium</taxon>
    </lineage>
</organism>
<feature type="compositionally biased region" description="Acidic residues" evidence="2">
    <location>
        <begin position="647"/>
        <end position="663"/>
    </location>
</feature>
<feature type="compositionally biased region" description="Basic and acidic residues" evidence="2">
    <location>
        <begin position="832"/>
        <end position="843"/>
    </location>
</feature>
<name>A0A507BFU7_9PEZI</name>
<evidence type="ECO:0000313" key="4">
    <source>
        <dbReference type="Proteomes" id="UP000319257"/>
    </source>
</evidence>
<feature type="compositionally biased region" description="Low complexity" evidence="2">
    <location>
        <begin position="757"/>
        <end position="768"/>
    </location>
</feature>
<keyword evidence="1" id="KW-0175">Coiled coil</keyword>
<feature type="region of interest" description="Disordered" evidence="2">
    <location>
        <begin position="135"/>
        <end position="299"/>
    </location>
</feature>
<keyword evidence="4" id="KW-1185">Reference proteome</keyword>